<gene>
    <name evidence="3" type="ORF">A4E84_23340</name>
</gene>
<proteinExistence type="predicted"/>
<dbReference type="InterPro" id="IPR057170">
    <property type="entry name" value="DUF7848"/>
</dbReference>
<name>A0A143C484_9ACTN</name>
<feature type="region of interest" description="Disordered" evidence="1">
    <location>
        <begin position="45"/>
        <end position="80"/>
    </location>
</feature>
<evidence type="ECO:0000259" key="2">
    <source>
        <dbReference type="Pfam" id="PF25232"/>
    </source>
</evidence>
<dbReference type="STRING" id="1783515.A4E84_23340"/>
<dbReference type="Proteomes" id="UP000076096">
    <property type="component" value="Chromosome"/>
</dbReference>
<evidence type="ECO:0000313" key="4">
    <source>
        <dbReference type="Proteomes" id="UP000076096"/>
    </source>
</evidence>
<organism evidence="3 4">
    <name type="scientific">Streptomyces qaidamensis</name>
    <dbReference type="NCBI Taxonomy" id="1783515"/>
    <lineage>
        <taxon>Bacteria</taxon>
        <taxon>Bacillati</taxon>
        <taxon>Actinomycetota</taxon>
        <taxon>Actinomycetes</taxon>
        <taxon>Kitasatosporales</taxon>
        <taxon>Streptomycetaceae</taxon>
        <taxon>Streptomyces</taxon>
        <taxon>Streptomyces aurantiacus group</taxon>
    </lineage>
</organism>
<sequence length="211" mass="23483">MEPGTLVYDPQTCKVGEYQDRTGPYVMLRPVGGGREWQADPARIREATPEERLSAGVRALNDRSREGLSADPARPPSPVPGCAGCEELALRRDRARAAFDGSAVTDANVLLRQHQRAEHGGESTGRRIFRYVPYTIVQDASALPEYEAYCVSGEEQDCGAGSGRCQGPGEVEEWQRRHTQETRHLRYRRSFADYAVLEQVTARSAIRDPHI</sequence>
<dbReference type="RefSeq" id="WP_062928455.1">
    <property type="nucleotide sequence ID" value="NZ_CP015098.1"/>
</dbReference>
<dbReference type="KEGG" id="stsi:A4E84_23340"/>
<protein>
    <recommendedName>
        <fullName evidence="2">DUF7848 domain-containing protein</fullName>
    </recommendedName>
</protein>
<accession>A0A143C484</accession>
<keyword evidence="4" id="KW-1185">Reference proteome</keyword>
<reference evidence="4" key="1">
    <citation type="submission" date="2016-04" db="EMBL/GenBank/DDBJ databases">
        <authorList>
            <person name="Zhang B."/>
        </authorList>
    </citation>
    <scope>NUCLEOTIDE SEQUENCE [LARGE SCALE GENOMIC DNA]</scope>
    <source>
        <strain evidence="4">S10</strain>
    </source>
</reference>
<dbReference type="AlphaFoldDB" id="A0A143C484"/>
<evidence type="ECO:0000256" key="1">
    <source>
        <dbReference type="SAM" id="MobiDB-lite"/>
    </source>
</evidence>
<evidence type="ECO:0000313" key="3">
    <source>
        <dbReference type="EMBL" id="AMW12171.1"/>
    </source>
</evidence>
<dbReference type="Pfam" id="PF25232">
    <property type="entry name" value="DUF7848"/>
    <property type="match status" value="1"/>
</dbReference>
<feature type="domain" description="DUF7848" evidence="2">
    <location>
        <begin position="124"/>
        <end position="192"/>
    </location>
</feature>
<dbReference type="EMBL" id="CP015098">
    <property type="protein sequence ID" value="AMW12171.1"/>
    <property type="molecule type" value="Genomic_DNA"/>
</dbReference>